<dbReference type="InterPro" id="IPR050172">
    <property type="entry name" value="SsuD_RutA_monooxygenase"/>
</dbReference>
<dbReference type="EMBL" id="JBIALX010000002">
    <property type="protein sequence ID" value="MFF0452899.1"/>
    <property type="molecule type" value="Genomic_DNA"/>
</dbReference>
<dbReference type="Proteomes" id="UP001601521">
    <property type="component" value="Unassembled WGS sequence"/>
</dbReference>
<organism evidence="6 7">
    <name type="scientific">Nocardia africana</name>
    <dbReference type="NCBI Taxonomy" id="134964"/>
    <lineage>
        <taxon>Bacteria</taxon>
        <taxon>Bacillati</taxon>
        <taxon>Actinomycetota</taxon>
        <taxon>Actinomycetes</taxon>
        <taxon>Mycobacteriales</taxon>
        <taxon>Nocardiaceae</taxon>
        <taxon>Nocardia</taxon>
    </lineage>
</organism>
<keyword evidence="7" id="KW-1185">Reference proteome</keyword>
<feature type="domain" description="Luciferase-like" evidence="5">
    <location>
        <begin position="33"/>
        <end position="328"/>
    </location>
</feature>
<evidence type="ECO:0000313" key="7">
    <source>
        <dbReference type="Proteomes" id="UP001601521"/>
    </source>
</evidence>
<evidence type="ECO:0000313" key="6">
    <source>
        <dbReference type="EMBL" id="MFF0452899.1"/>
    </source>
</evidence>
<protein>
    <submittedName>
        <fullName evidence="6">LLM class flavin-dependent oxidoreductase</fullName>
    </submittedName>
</protein>
<evidence type="ECO:0000259" key="5">
    <source>
        <dbReference type="Pfam" id="PF00296"/>
    </source>
</evidence>
<keyword evidence="3" id="KW-0560">Oxidoreductase</keyword>
<dbReference type="SUPFAM" id="SSF51679">
    <property type="entry name" value="Bacterial luciferase-like"/>
    <property type="match status" value="1"/>
</dbReference>
<keyword evidence="1" id="KW-0285">Flavoprotein</keyword>
<dbReference type="Pfam" id="PF00296">
    <property type="entry name" value="Bac_luciferase"/>
    <property type="match status" value="1"/>
</dbReference>
<comment type="caution">
    <text evidence="6">The sequence shown here is derived from an EMBL/GenBank/DDBJ whole genome shotgun (WGS) entry which is preliminary data.</text>
</comment>
<evidence type="ECO:0000256" key="1">
    <source>
        <dbReference type="ARBA" id="ARBA00022630"/>
    </source>
</evidence>
<dbReference type="InterPro" id="IPR011251">
    <property type="entry name" value="Luciferase-like_dom"/>
</dbReference>
<dbReference type="PANTHER" id="PTHR42847:SF9">
    <property type="entry name" value="BLL6451 PROTEIN"/>
    <property type="match status" value="1"/>
</dbReference>
<dbReference type="RefSeq" id="WP_387249629.1">
    <property type="nucleotide sequence ID" value="NZ_JBIALX010000002.1"/>
</dbReference>
<gene>
    <name evidence="6" type="ORF">ACFYTH_05970</name>
</gene>
<evidence type="ECO:0000256" key="4">
    <source>
        <dbReference type="ARBA" id="ARBA00023033"/>
    </source>
</evidence>
<proteinExistence type="predicted"/>
<name>A0ABW6ND24_9NOCA</name>
<keyword evidence="2" id="KW-0288">FMN</keyword>
<keyword evidence="4" id="KW-0503">Monooxygenase</keyword>
<dbReference type="Gene3D" id="3.20.20.30">
    <property type="entry name" value="Luciferase-like domain"/>
    <property type="match status" value="1"/>
</dbReference>
<dbReference type="InterPro" id="IPR036661">
    <property type="entry name" value="Luciferase-like_sf"/>
</dbReference>
<accession>A0ABW6ND24</accession>
<sequence length="354" mass="39269">MPTEIVGGILSAPPVGDTADDRRAAHFLPDPRARTIDPSHIRWEARQDEHDGFDRSLIHIYSSWADPWLIATHAATATTTTGLTVAHRPGVTSPTVAARAFATLDNLSGGRAATHIVVGSSDADVRRDGDYLDKNARYQRAHEYLELFTRTLTAEEPFDYHGRFYQVHDSWAGFRPLQSPHPPISIGGSSLPAKELAAQFAYAYAGTFPTLDAARTTTTEVRALARSHQRNLRFWKQFFVILGDTDSDATATATALRERGKQLLDTRSAESLRSSAQIARSSERELQHIADIRHAAHQHLDNTFANLVIGSVERTADHIAAYRRAGIDILQIVALTETDDDRKLRARLVTELHR</sequence>
<reference evidence="6 7" key="1">
    <citation type="submission" date="2024-10" db="EMBL/GenBank/DDBJ databases">
        <title>The Natural Products Discovery Center: Release of the First 8490 Sequenced Strains for Exploring Actinobacteria Biosynthetic Diversity.</title>
        <authorList>
            <person name="Kalkreuter E."/>
            <person name="Kautsar S.A."/>
            <person name="Yang D."/>
            <person name="Bader C.D."/>
            <person name="Teijaro C.N."/>
            <person name="Fluegel L."/>
            <person name="Davis C.M."/>
            <person name="Simpson J.R."/>
            <person name="Lauterbach L."/>
            <person name="Steele A.D."/>
            <person name="Gui C."/>
            <person name="Meng S."/>
            <person name="Li G."/>
            <person name="Viehrig K."/>
            <person name="Ye F."/>
            <person name="Su P."/>
            <person name="Kiefer A.F."/>
            <person name="Nichols A."/>
            <person name="Cepeda A.J."/>
            <person name="Yan W."/>
            <person name="Fan B."/>
            <person name="Jiang Y."/>
            <person name="Adhikari A."/>
            <person name="Zheng C.-J."/>
            <person name="Schuster L."/>
            <person name="Cowan T.M."/>
            <person name="Smanski M.J."/>
            <person name="Chevrette M.G."/>
            <person name="De Carvalho L.P.S."/>
            <person name="Shen B."/>
        </authorList>
    </citation>
    <scope>NUCLEOTIDE SEQUENCE [LARGE SCALE GENOMIC DNA]</scope>
    <source>
        <strain evidence="6 7">NPDC004550</strain>
    </source>
</reference>
<evidence type="ECO:0000256" key="3">
    <source>
        <dbReference type="ARBA" id="ARBA00023002"/>
    </source>
</evidence>
<dbReference type="PANTHER" id="PTHR42847">
    <property type="entry name" value="ALKANESULFONATE MONOOXYGENASE"/>
    <property type="match status" value="1"/>
</dbReference>
<evidence type="ECO:0000256" key="2">
    <source>
        <dbReference type="ARBA" id="ARBA00022643"/>
    </source>
</evidence>